<proteinExistence type="predicted"/>
<dbReference type="Gene3D" id="2.40.50.140">
    <property type="entry name" value="Nucleic acid-binding proteins"/>
    <property type="match status" value="1"/>
</dbReference>
<dbReference type="STRING" id="61424.A0A2T9YH64"/>
<comment type="caution">
    <text evidence="1">The sequence shown here is derived from an EMBL/GenBank/DDBJ whole genome shotgun (WGS) entry which is preliminary data.</text>
</comment>
<evidence type="ECO:0000313" key="1">
    <source>
        <dbReference type="EMBL" id="PVU91660.1"/>
    </source>
</evidence>
<organism evidence="1 2">
    <name type="scientific">Furculomyces boomerangus</name>
    <dbReference type="NCBI Taxonomy" id="61424"/>
    <lineage>
        <taxon>Eukaryota</taxon>
        <taxon>Fungi</taxon>
        <taxon>Fungi incertae sedis</taxon>
        <taxon>Zoopagomycota</taxon>
        <taxon>Kickxellomycotina</taxon>
        <taxon>Harpellomycetes</taxon>
        <taxon>Harpellales</taxon>
        <taxon>Harpellaceae</taxon>
        <taxon>Furculomyces</taxon>
    </lineage>
</organism>
<dbReference type="OrthoDB" id="273123at2759"/>
<evidence type="ECO:0000313" key="2">
    <source>
        <dbReference type="Proteomes" id="UP000245699"/>
    </source>
</evidence>
<protein>
    <submittedName>
        <fullName evidence="1">Uncharacterized protein</fullName>
    </submittedName>
</protein>
<dbReference type="AlphaFoldDB" id="A0A2T9YH64"/>
<sequence>MFTKNLKRNRELHSKVRQDGLRANAENVKFEHPKEITNSKIPEFEPYTKQNLSEVMSLGSIVEGIKRNGAKELRERSKWVFAGVIKRKPGEVENTSEKCYRMVVTDLYGGDVVVLINLKTIDMVDKYDPGYILFISKPTITFSGKSKPVVFLTVNNQSQLMVVGKSKDAGYCESPRCGEMINRQA</sequence>
<dbReference type="EMBL" id="MBFT01000402">
    <property type="protein sequence ID" value="PVU91660.1"/>
    <property type="molecule type" value="Genomic_DNA"/>
</dbReference>
<gene>
    <name evidence="1" type="ORF">BB559_004039</name>
</gene>
<dbReference type="Proteomes" id="UP000245699">
    <property type="component" value="Unassembled WGS sequence"/>
</dbReference>
<keyword evidence="2" id="KW-1185">Reference proteome</keyword>
<dbReference type="InterPro" id="IPR012340">
    <property type="entry name" value="NA-bd_OB-fold"/>
</dbReference>
<accession>A0A2T9YH64</accession>
<reference evidence="1 2" key="1">
    <citation type="journal article" date="2018" name="MBio">
        <title>Comparative Genomics Reveals the Core Gene Toolbox for the Fungus-Insect Symbiosis.</title>
        <authorList>
            <person name="Wang Y."/>
            <person name="Stata M."/>
            <person name="Wang W."/>
            <person name="Stajich J.E."/>
            <person name="White M.M."/>
            <person name="Moncalvo J.M."/>
        </authorList>
    </citation>
    <scope>NUCLEOTIDE SEQUENCE [LARGE SCALE GENOMIC DNA]</scope>
    <source>
        <strain evidence="1 2">AUS-77-4</strain>
    </source>
</reference>
<name>A0A2T9YH64_9FUNG</name>